<keyword evidence="1" id="KW-0813">Transport</keyword>
<keyword evidence="3 6" id="KW-0479">Metal-binding</keyword>
<evidence type="ECO:0000313" key="8">
    <source>
        <dbReference type="EMBL" id="AGK59154.1"/>
    </source>
</evidence>
<evidence type="ECO:0000313" key="9">
    <source>
        <dbReference type="Proteomes" id="UP000005952"/>
    </source>
</evidence>
<evidence type="ECO:0000256" key="6">
    <source>
        <dbReference type="PROSITE-ProRule" id="PRU00433"/>
    </source>
</evidence>
<dbReference type="GO" id="GO:0020037">
    <property type="term" value="F:heme binding"/>
    <property type="evidence" value="ECO:0007669"/>
    <property type="project" value="InterPro"/>
</dbReference>
<name>N0B6E5_9HYPH</name>
<dbReference type="GO" id="GO:0009055">
    <property type="term" value="F:electron transfer activity"/>
    <property type="evidence" value="ECO:0007669"/>
    <property type="project" value="InterPro"/>
</dbReference>
<reference evidence="8 9" key="1">
    <citation type="journal article" date="2013" name="Genome Announc.">
        <title>Genome sequences for three denitrifying bacterial strains isolated from a uranium- and nitrate-contaminated subsurface environment.</title>
        <authorList>
            <person name="Venkatramanan R."/>
            <person name="Prakash O."/>
            <person name="Woyke T."/>
            <person name="Chain P."/>
            <person name="Goodwin L.A."/>
            <person name="Watson D."/>
            <person name="Brooks S."/>
            <person name="Kostka J.E."/>
            <person name="Green S.J."/>
        </authorList>
    </citation>
    <scope>NUCLEOTIDE SEQUENCE [LARGE SCALE GENOMIC DNA]</scope>
    <source>
        <strain evidence="8 9">1NES1</strain>
    </source>
</reference>
<dbReference type="STRING" id="670307.HYPDE_37413"/>
<dbReference type="PRINTS" id="PR00604">
    <property type="entry name" value="CYTCHRMECIAB"/>
</dbReference>
<dbReference type="PROSITE" id="PS51007">
    <property type="entry name" value="CYTC"/>
    <property type="match status" value="1"/>
</dbReference>
<proteinExistence type="predicted"/>
<keyword evidence="9" id="KW-1185">Reference proteome</keyword>
<dbReference type="Proteomes" id="UP000005952">
    <property type="component" value="Chromosome"/>
</dbReference>
<dbReference type="PANTHER" id="PTHR11961">
    <property type="entry name" value="CYTOCHROME C"/>
    <property type="match status" value="1"/>
</dbReference>
<dbReference type="InterPro" id="IPR009056">
    <property type="entry name" value="Cyt_c-like_dom"/>
</dbReference>
<dbReference type="EMBL" id="CP005587">
    <property type="protein sequence ID" value="AGK59154.1"/>
    <property type="molecule type" value="Genomic_DNA"/>
</dbReference>
<feature type="domain" description="Cytochrome c" evidence="7">
    <location>
        <begin position="103"/>
        <end position="203"/>
    </location>
</feature>
<dbReference type="Gene3D" id="1.10.760.10">
    <property type="entry name" value="Cytochrome c-like domain"/>
    <property type="match status" value="1"/>
</dbReference>
<dbReference type="HOGENOM" id="CLU_060944_4_0_5"/>
<evidence type="ECO:0000256" key="1">
    <source>
        <dbReference type="ARBA" id="ARBA00022448"/>
    </source>
</evidence>
<evidence type="ECO:0000256" key="5">
    <source>
        <dbReference type="ARBA" id="ARBA00023004"/>
    </source>
</evidence>
<evidence type="ECO:0000256" key="4">
    <source>
        <dbReference type="ARBA" id="ARBA00022982"/>
    </source>
</evidence>
<organism evidence="8 9">
    <name type="scientific">Hyphomicrobium denitrificans 1NES1</name>
    <dbReference type="NCBI Taxonomy" id="670307"/>
    <lineage>
        <taxon>Bacteria</taxon>
        <taxon>Pseudomonadati</taxon>
        <taxon>Pseudomonadota</taxon>
        <taxon>Alphaproteobacteria</taxon>
        <taxon>Hyphomicrobiales</taxon>
        <taxon>Hyphomicrobiaceae</taxon>
        <taxon>Hyphomicrobium</taxon>
    </lineage>
</organism>
<accession>N0B6E5</accession>
<dbReference type="SUPFAM" id="SSF46626">
    <property type="entry name" value="Cytochrome c"/>
    <property type="match status" value="1"/>
</dbReference>
<protein>
    <submittedName>
        <fullName evidence="8">Cytochrome C class I</fullName>
    </submittedName>
</protein>
<keyword evidence="2 6" id="KW-0349">Heme</keyword>
<dbReference type="Pfam" id="PF00034">
    <property type="entry name" value="Cytochrom_C"/>
    <property type="match status" value="1"/>
</dbReference>
<evidence type="ECO:0000259" key="7">
    <source>
        <dbReference type="PROSITE" id="PS51007"/>
    </source>
</evidence>
<evidence type="ECO:0000256" key="3">
    <source>
        <dbReference type="ARBA" id="ARBA00022723"/>
    </source>
</evidence>
<evidence type="ECO:0000256" key="2">
    <source>
        <dbReference type="ARBA" id="ARBA00022617"/>
    </source>
</evidence>
<keyword evidence="4" id="KW-0249">Electron transport</keyword>
<dbReference type="InterPro" id="IPR002327">
    <property type="entry name" value="Cyt_c_1A/1B"/>
</dbReference>
<dbReference type="GO" id="GO:0046872">
    <property type="term" value="F:metal ion binding"/>
    <property type="evidence" value="ECO:0007669"/>
    <property type="project" value="UniProtKB-KW"/>
</dbReference>
<gene>
    <name evidence="8" type="ORF">HYPDE_37413</name>
</gene>
<sequence length="211" mass="22351">MEWSLRISPVHYRLAETGGFEMRIDEIEFIKIAGAILPALLLIFGARTIIDMNVGHAPEKPGFTLPAATEGGAKAEASGGAAPAAAETPDDAAKKVLALLPKASADNGKAIFKKCAACHVAEKGKNPTVGPNLWDVVNRKRASYPGFAYSDAMKAKGGEWSFEELAKFIHSPKTYIPGTKMVFAGLPSESDEADVLAYLATLADTPVPLPK</sequence>
<keyword evidence="5 6" id="KW-0408">Iron</keyword>
<dbReference type="KEGG" id="hdt:HYPDE_37413"/>
<dbReference type="eggNOG" id="COG3474">
    <property type="taxonomic scope" value="Bacteria"/>
</dbReference>
<dbReference type="InterPro" id="IPR036909">
    <property type="entry name" value="Cyt_c-like_dom_sf"/>
</dbReference>
<dbReference type="AlphaFoldDB" id="N0B6E5"/>